<evidence type="ECO:0000313" key="1">
    <source>
        <dbReference type="EMBL" id="TCD00051.1"/>
    </source>
</evidence>
<sequence>MKETFRFYKTADSRWYIDLPEWGGNIDDLEMVEGADTMLDKVSGYSDECYLEMSDEPFEGADRIMLVEDLSASVGGGNYIMETHKGEPINHPMWLCEVTNYVFHELPSVIYLSYSDQRYINK</sequence>
<dbReference type="InterPro" id="IPR046562">
    <property type="entry name" value="DUF6717"/>
</dbReference>
<dbReference type="RefSeq" id="WP_131596906.1">
    <property type="nucleotide sequence ID" value="NZ_SJSL01000004.1"/>
</dbReference>
<comment type="caution">
    <text evidence="1">The sequence shown here is derived from an EMBL/GenBank/DDBJ whole genome shotgun (WGS) entry which is preliminary data.</text>
</comment>
<reference evidence="1 2" key="1">
    <citation type="submission" date="2019-02" db="EMBL/GenBank/DDBJ databases">
        <title>Pedobacter sp. RP-1-14 sp. nov., isolated from Arctic soil.</title>
        <authorList>
            <person name="Dahal R.H."/>
        </authorList>
    </citation>
    <scope>NUCLEOTIDE SEQUENCE [LARGE SCALE GENOMIC DNA]</scope>
    <source>
        <strain evidence="1 2">RP-1-14</strain>
    </source>
</reference>
<keyword evidence="2" id="KW-1185">Reference proteome</keyword>
<name>A0A4R0NHI2_9SPHI</name>
<accession>A0A4R0NHI2</accession>
<dbReference type="EMBL" id="SJSL01000004">
    <property type="protein sequence ID" value="TCD00051.1"/>
    <property type="molecule type" value="Genomic_DNA"/>
</dbReference>
<gene>
    <name evidence="1" type="ORF">EZ437_15135</name>
</gene>
<evidence type="ECO:0000313" key="2">
    <source>
        <dbReference type="Proteomes" id="UP000293347"/>
    </source>
</evidence>
<dbReference type="Pfam" id="PF20475">
    <property type="entry name" value="DUF6717"/>
    <property type="match status" value="1"/>
</dbReference>
<proteinExistence type="predicted"/>
<dbReference type="OrthoDB" id="1095162at2"/>
<organism evidence="1 2">
    <name type="scientific">Pedobacter psychroterrae</name>
    <dbReference type="NCBI Taxonomy" id="2530453"/>
    <lineage>
        <taxon>Bacteria</taxon>
        <taxon>Pseudomonadati</taxon>
        <taxon>Bacteroidota</taxon>
        <taxon>Sphingobacteriia</taxon>
        <taxon>Sphingobacteriales</taxon>
        <taxon>Sphingobacteriaceae</taxon>
        <taxon>Pedobacter</taxon>
    </lineage>
</organism>
<dbReference type="Proteomes" id="UP000293347">
    <property type="component" value="Unassembled WGS sequence"/>
</dbReference>
<dbReference type="AlphaFoldDB" id="A0A4R0NHI2"/>
<protein>
    <submittedName>
        <fullName evidence="1">Uncharacterized protein</fullName>
    </submittedName>
</protein>